<keyword evidence="2" id="KW-1133">Transmembrane helix</keyword>
<dbReference type="CDD" id="cd00866">
    <property type="entry name" value="PEBP_euk"/>
    <property type="match status" value="1"/>
</dbReference>
<gene>
    <name evidence="3" type="ORF">CC1G_00172</name>
</gene>
<evidence type="ECO:0000256" key="2">
    <source>
        <dbReference type="SAM" id="Phobius"/>
    </source>
</evidence>
<dbReference type="InterPro" id="IPR035810">
    <property type="entry name" value="PEBP_euk"/>
</dbReference>
<dbReference type="AlphaFoldDB" id="A8NX10"/>
<dbReference type="PANTHER" id="PTHR11362:SF82">
    <property type="entry name" value="PHOSPHATIDYLETHANOLAMINE-BINDING PROTEIN 4"/>
    <property type="match status" value="1"/>
</dbReference>
<dbReference type="VEuPathDB" id="FungiDB:CC1G_00172"/>
<keyword evidence="2" id="KW-0472">Membrane</keyword>
<proteinExistence type="predicted"/>
<dbReference type="KEGG" id="cci:CC1G_00172"/>
<dbReference type="Gene3D" id="3.90.280.10">
    <property type="entry name" value="PEBP-like"/>
    <property type="match status" value="1"/>
</dbReference>
<keyword evidence="4" id="KW-1185">Reference proteome</keyword>
<keyword evidence="2" id="KW-0812">Transmembrane</keyword>
<evidence type="ECO:0008006" key="5">
    <source>
        <dbReference type="Google" id="ProtNLM"/>
    </source>
</evidence>
<feature type="region of interest" description="Disordered" evidence="1">
    <location>
        <begin position="158"/>
        <end position="177"/>
    </location>
</feature>
<feature type="transmembrane region" description="Helical" evidence="2">
    <location>
        <begin position="195"/>
        <end position="213"/>
    </location>
</feature>
<evidence type="ECO:0000256" key="1">
    <source>
        <dbReference type="SAM" id="MobiDB-lite"/>
    </source>
</evidence>
<accession>A8NX10</accession>
<dbReference type="InterPro" id="IPR036610">
    <property type="entry name" value="PEBP-like_sf"/>
</dbReference>
<evidence type="ECO:0000313" key="4">
    <source>
        <dbReference type="Proteomes" id="UP000001861"/>
    </source>
</evidence>
<feature type="compositionally biased region" description="Low complexity" evidence="1">
    <location>
        <begin position="158"/>
        <end position="173"/>
    </location>
</feature>
<comment type="caution">
    <text evidence="3">The sequence shown here is derived from an EMBL/GenBank/DDBJ whole genome shotgun (WGS) entry which is preliminary data.</text>
</comment>
<dbReference type="InParanoid" id="A8NX10"/>
<dbReference type="OMA" id="GTLLHWM"/>
<protein>
    <recommendedName>
        <fullName evidence="5">PEBP-like protein</fullName>
    </recommendedName>
</protein>
<dbReference type="OrthoDB" id="275748at2759"/>
<dbReference type="SUPFAM" id="SSF49777">
    <property type="entry name" value="PEBP-like"/>
    <property type="match status" value="1"/>
</dbReference>
<dbReference type="EMBL" id="AACS02000005">
    <property type="protein sequence ID" value="EAU84653.2"/>
    <property type="molecule type" value="Genomic_DNA"/>
</dbReference>
<dbReference type="RefSeq" id="XP_001837036.2">
    <property type="nucleotide sequence ID" value="XM_001836984.2"/>
</dbReference>
<dbReference type="STRING" id="240176.A8NX10"/>
<dbReference type="Proteomes" id="UP000001861">
    <property type="component" value="Unassembled WGS sequence"/>
</dbReference>
<reference evidence="3 4" key="1">
    <citation type="journal article" date="2010" name="Proc. Natl. Acad. Sci. U.S.A.">
        <title>Insights into evolution of multicellular fungi from the assembled chromosomes of the mushroom Coprinopsis cinerea (Coprinus cinereus).</title>
        <authorList>
            <person name="Stajich J.E."/>
            <person name="Wilke S.K."/>
            <person name="Ahren D."/>
            <person name="Au C.H."/>
            <person name="Birren B.W."/>
            <person name="Borodovsky M."/>
            <person name="Burns C."/>
            <person name="Canback B."/>
            <person name="Casselton L.A."/>
            <person name="Cheng C.K."/>
            <person name="Deng J."/>
            <person name="Dietrich F.S."/>
            <person name="Fargo D.C."/>
            <person name="Farman M.L."/>
            <person name="Gathman A.C."/>
            <person name="Goldberg J."/>
            <person name="Guigo R."/>
            <person name="Hoegger P.J."/>
            <person name="Hooker J.B."/>
            <person name="Huggins A."/>
            <person name="James T.Y."/>
            <person name="Kamada T."/>
            <person name="Kilaru S."/>
            <person name="Kodira C."/>
            <person name="Kues U."/>
            <person name="Kupfer D."/>
            <person name="Kwan H.S."/>
            <person name="Lomsadze A."/>
            <person name="Li W."/>
            <person name="Lilly W.W."/>
            <person name="Ma L.J."/>
            <person name="Mackey A.J."/>
            <person name="Manning G."/>
            <person name="Martin F."/>
            <person name="Muraguchi H."/>
            <person name="Natvig D.O."/>
            <person name="Palmerini H."/>
            <person name="Ramesh M.A."/>
            <person name="Rehmeyer C.J."/>
            <person name="Roe B.A."/>
            <person name="Shenoy N."/>
            <person name="Stanke M."/>
            <person name="Ter-Hovhannisyan V."/>
            <person name="Tunlid A."/>
            <person name="Velagapudi R."/>
            <person name="Vision T.J."/>
            <person name="Zeng Q."/>
            <person name="Zolan M.E."/>
            <person name="Pukkila P.J."/>
        </authorList>
    </citation>
    <scope>NUCLEOTIDE SEQUENCE [LARGE SCALE GENOMIC DNA]</scope>
    <source>
        <strain evidence="4">Okayama-7 / 130 / ATCC MYA-4618 / FGSC 9003</strain>
    </source>
</reference>
<dbReference type="HOGENOM" id="CLU_1288841_0_0_1"/>
<sequence>MAGEEFEIMAGETLITALTDNDPKFSMTLNGTDEDSTPTGGPYVVMLLDPNGSRPENGTGRNQVLHLMRGGFSAGRSDGSIESNTEPIARYSKPAPVGEEVHRYVVLVYNQPDDFEERASDRVDVEERDSFNLTSFVRGTNLGNPIAGTYFLLEPSGTSTSVRSSSTTTRSTGAFNTEGIPPTFTPLIGQGQKHVAALGSLFGLCFAGLTLLVA</sequence>
<evidence type="ECO:0000313" key="3">
    <source>
        <dbReference type="EMBL" id="EAU84653.2"/>
    </source>
</evidence>
<dbReference type="GeneID" id="6013591"/>
<name>A8NX10_COPC7</name>
<dbReference type="PANTHER" id="PTHR11362">
    <property type="entry name" value="PHOSPHATIDYLETHANOLAMINE-BINDING PROTEIN"/>
    <property type="match status" value="1"/>
</dbReference>
<organism evidence="3 4">
    <name type="scientific">Coprinopsis cinerea (strain Okayama-7 / 130 / ATCC MYA-4618 / FGSC 9003)</name>
    <name type="common">Inky cap fungus</name>
    <name type="synonym">Hormographiella aspergillata</name>
    <dbReference type="NCBI Taxonomy" id="240176"/>
    <lineage>
        <taxon>Eukaryota</taxon>
        <taxon>Fungi</taxon>
        <taxon>Dikarya</taxon>
        <taxon>Basidiomycota</taxon>
        <taxon>Agaricomycotina</taxon>
        <taxon>Agaricomycetes</taxon>
        <taxon>Agaricomycetidae</taxon>
        <taxon>Agaricales</taxon>
        <taxon>Agaricineae</taxon>
        <taxon>Psathyrellaceae</taxon>
        <taxon>Coprinopsis</taxon>
    </lineage>
</organism>